<dbReference type="OrthoDB" id="191139at2759"/>
<organism evidence="4 5">
    <name type="scientific">Stachybotrys chartarum (strain CBS 109288 / IBT 7711)</name>
    <name type="common">Toxic black mold</name>
    <name type="synonym">Stilbospora chartarum</name>
    <dbReference type="NCBI Taxonomy" id="1280523"/>
    <lineage>
        <taxon>Eukaryota</taxon>
        <taxon>Fungi</taxon>
        <taxon>Dikarya</taxon>
        <taxon>Ascomycota</taxon>
        <taxon>Pezizomycotina</taxon>
        <taxon>Sordariomycetes</taxon>
        <taxon>Hypocreomycetidae</taxon>
        <taxon>Hypocreales</taxon>
        <taxon>Stachybotryaceae</taxon>
        <taxon>Stachybotrys</taxon>
    </lineage>
</organism>
<evidence type="ECO:0000256" key="1">
    <source>
        <dbReference type="ARBA" id="ARBA00006484"/>
    </source>
</evidence>
<dbReference type="GO" id="GO:0016491">
    <property type="term" value="F:oxidoreductase activity"/>
    <property type="evidence" value="ECO:0007669"/>
    <property type="project" value="UniProtKB-KW"/>
</dbReference>
<keyword evidence="5" id="KW-1185">Reference proteome</keyword>
<keyword evidence="3" id="KW-0560">Oxidoreductase</keyword>
<dbReference type="Gene3D" id="3.40.50.720">
    <property type="entry name" value="NAD(P)-binding Rossmann-like Domain"/>
    <property type="match status" value="1"/>
</dbReference>
<protein>
    <recommendedName>
        <fullName evidence="6">Short-chain dehydrogenase</fullName>
    </recommendedName>
</protein>
<comment type="similarity">
    <text evidence="1">Belongs to the short-chain dehydrogenases/reductases (SDR) family.</text>
</comment>
<dbReference type="PANTHER" id="PTHR24320">
    <property type="entry name" value="RETINOL DEHYDROGENASE"/>
    <property type="match status" value="1"/>
</dbReference>
<dbReference type="AlphaFoldDB" id="A0A084B6M1"/>
<dbReference type="Proteomes" id="UP000028045">
    <property type="component" value="Unassembled WGS sequence"/>
</dbReference>
<dbReference type="Pfam" id="PF00106">
    <property type="entry name" value="adh_short"/>
    <property type="match status" value="1"/>
</dbReference>
<name>A0A084B6M1_STACB</name>
<proteinExistence type="inferred from homology"/>
<dbReference type="HOGENOM" id="CLU_010194_44_6_1"/>
<dbReference type="PRINTS" id="PR00081">
    <property type="entry name" value="GDHRDH"/>
</dbReference>
<gene>
    <name evidence="4" type="ORF">S7711_04166</name>
</gene>
<evidence type="ECO:0000256" key="2">
    <source>
        <dbReference type="ARBA" id="ARBA00022857"/>
    </source>
</evidence>
<dbReference type="InterPro" id="IPR002347">
    <property type="entry name" value="SDR_fam"/>
</dbReference>
<keyword evidence="2" id="KW-0521">NADP</keyword>
<dbReference type="InterPro" id="IPR036291">
    <property type="entry name" value="NAD(P)-bd_dom_sf"/>
</dbReference>
<reference evidence="4 5" key="1">
    <citation type="journal article" date="2014" name="BMC Genomics">
        <title>Comparative genome sequencing reveals chemotype-specific gene clusters in the toxigenic black mold Stachybotrys.</title>
        <authorList>
            <person name="Semeiks J."/>
            <person name="Borek D."/>
            <person name="Otwinowski Z."/>
            <person name="Grishin N.V."/>
        </authorList>
    </citation>
    <scope>NUCLEOTIDE SEQUENCE [LARGE SCALE GENOMIC DNA]</scope>
    <source>
        <strain evidence="5">CBS 109288 / IBT 7711</strain>
    </source>
</reference>
<dbReference type="PANTHER" id="PTHR24320:SF236">
    <property type="entry name" value="SHORT-CHAIN DEHYDROGENASE-RELATED"/>
    <property type="match status" value="1"/>
</dbReference>
<evidence type="ECO:0000313" key="5">
    <source>
        <dbReference type="Proteomes" id="UP000028045"/>
    </source>
</evidence>
<dbReference type="EMBL" id="KL647898">
    <property type="protein sequence ID" value="KEY73200.1"/>
    <property type="molecule type" value="Genomic_DNA"/>
</dbReference>
<evidence type="ECO:0000313" key="4">
    <source>
        <dbReference type="EMBL" id="KEY73200.1"/>
    </source>
</evidence>
<dbReference type="SUPFAM" id="SSF51735">
    <property type="entry name" value="NAD(P)-binding Rossmann-fold domains"/>
    <property type="match status" value="1"/>
</dbReference>
<sequence>MISVASLWTQFFPPRPKFTEGDVADLNGKVYIVTGATSGLGKEVARILYSKHATVYLGTRNETKTIEVIDHIKKVAPSSTGIIRHFHLDLGDLSSVKASAEQFLAAEKQLHVLFNNAGYMGPEGGIERTMQGHEKHLAINCLGTFLLTKLLTPTLTATAAAPGIPAGSVRVVYLSSIAAEMYSDKNVGLRLDNLDYHAEKSSKYRYGVSKLGNWAYALELSKRLRNDGVIGVAINPGNLQTDLFRHQSYLFRLLTGPANYPIINGAYAELWAGLSPEVTPEKAGEYAVPFGRFHPIRRDLEQNAARSEAEGGNGATSKFWDWSEKQVKQYL</sequence>
<evidence type="ECO:0000256" key="3">
    <source>
        <dbReference type="ARBA" id="ARBA00023002"/>
    </source>
</evidence>
<evidence type="ECO:0008006" key="6">
    <source>
        <dbReference type="Google" id="ProtNLM"/>
    </source>
</evidence>
<accession>A0A084B6M1</accession>